<feature type="transmembrane region" description="Helical" evidence="6">
    <location>
        <begin position="192"/>
        <end position="214"/>
    </location>
</feature>
<dbReference type="Pfam" id="PF01554">
    <property type="entry name" value="MatE"/>
    <property type="match status" value="2"/>
</dbReference>
<keyword evidence="3 6" id="KW-0812">Transmembrane</keyword>
<feature type="transmembrane region" description="Helical" evidence="6">
    <location>
        <begin position="316"/>
        <end position="336"/>
    </location>
</feature>
<comment type="similarity">
    <text evidence="2">Belongs to the multi antimicrobial extrusion (MATE) (TC 2.A.66.1) family.</text>
</comment>
<dbReference type="NCBIfam" id="TIGR00797">
    <property type="entry name" value="matE"/>
    <property type="match status" value="1"/>
</dbReference>
<evidence type="ECO:0000256" key="1">
    <source>
        <dbReference type="ARBA" id="ARBA00004141"/>
    </source>
</evidence>
<feature type="transmembrane region" description="Helical" evidence="6">
    <location>
        <begin position="264"/>
        <end position="296"/>
    </location>
</feature>
<evidence type="ECO:0008006" key="8">
    <source>
        <dbReference type="Google" id="ProtNLM"/>
    </source>
</evidence>
<feature type="transmembrane region" description="Helical" evidence="6">
    <location>
        <begin position="79"/>
        <end position="99"/>
    </location>
</feature>
<dbReference type="GO" id="GO:1990961">
    <property type="term" value="P:xenobiotic detoxification by transmembrane export across the plasma membrane"/>
    <property type="evidence" value="ECO:0007669"/>
    <property type="project" value="InterPro"/>
</dbReference>
<dbReference type="GO" id="GO:0042910">
    <property type="term" value="F:xenobiotic transmembrane transporter activity"/>
    <property type="evidence" value="ECO:0007669"/>
    <property type="project" value="InterPro"/>
</dbReference>
<accession>W4FS95</accession>
<dbReference type="InterPro" id="IPR045069">
    <property type="entry name" value="MATE_euk"/>
</dbReference>
<dbReference type="OrthoDB" id="2126698at2759"/>
<feature type="transmembrane region" description="Helical" evidence="6">
    <location>
        <begin position="419"/>
        <end position="437"/>
    </location>
</feature>
<dbReference type="GO" id="GO:0016020">
    <property type="term" value="C:membrane"/>
    <property type="evidence" value="ECO:0007669"/>
    <property type="project" value="UniProtKB-SubCell"/>
</dbReference>
<protein>
    <recommendedName>
        <fullName evidence="8">MATE efflux family protein</fullName>
    </recommendedName>
</protein>
<evidence type="ECO:0000256" key="6">
    <source>
        <dbReference type="SAM" id="Phobius"/>
    </source>
</evidence>
<dbReference type="GeneID" id="20816059"/>
<dbReference type="CDD" id="cd13132">
    <property type="entry name" value="MATE_eukaryotic"/>
    <property type="match status" value="1"/>
</dbReference>
<proteinExistence type="inferred from homology"/>
<evidence type="ECO:0000256" key="4">
    <source>
        <dbReference type="ARBA" id="ARBA00022989"/>
    </source>
</evidence>
<keyword evidence="5 6" id="KW-0472">Membrane</keyword>
<dbReference type="AlphaFoldDB" id="W4FS95"/>
<evidence type="ECO:0000256" key="2">
    <source>
        <dbReference type="ARBA" id="ARBA00010199"/>
    </source>
</evidence>
<dbReference type="RefSeq" id="XP_009840092.1">
    <property type="nucleotide sequence ID" value="XM_009841790.1"/>
</dbReference>
<feature type="transmembrane region" description="Helical" evidence="6">
    <location>
        <begin position="348"/>
        <end position="367"/>
    </location>
</feature>
<name>W4FS95_APHAT</name>
<sequence>MSNESQPLNAAVETSVDHSTLDMKAETEMTPCVRKEISRMFHLAWPVFLAYQLETLPGPICVALVGHLQGDDVSVLVDAAYMSATVTNVTALAIGFGLASAMDTLCSQAYGAGKMDKLGIYFQSGLIVLGVALVPISLLSWHAESVLLFFGQDPAISKYAGQFSRVTIFGIPFLFVYELIKKLQQSQNIVLPMMYVACVGVVVNVVTGFCLTYYTSWGFLGAAVGRVCGSVALPLTIVAYFHYDHATTSTWWRGFQWRDACSHVGLFLSLGVPSMTMLAVSWWAFCALGFLAGILPNSVHAVSVNAVLGQLLTLNFMIYLGISVASNVLIGNALGANQPQRARLIARLGLTAGGISAAIMASLFLVGRHAIPYLFVSDPLTIEHVATAMFVMVPLGVFDGMNGICEGIFKGMGLQTRAAVINILSYYAFGLPMAYYIGITCGYDLEGVWLGFSLGTTACFGIFIAMIQSTDWPVLAKLAQDRVQL</sequence>
<feature type="transmembrane region" description="Helical" evidence="6">
    <location>
        <begin position="379"/>
        <end position="398"/>
    </location>
</feature>
<dbReference type="InterPro" id="IPR002528">
    <property type="entry name" value="MATE_fam"/>
</dbReference>
<dbReference type="STRING" id="112090.W4FS95"/>
<keyword evidence="4 6" id="KW-1133">Transmembrane helix</keyword>
<feature type="transmembrane region" description="Helical" evidence="6">
    <location>
        <begin position="449"/>
        <end position="467"/>
    </location>
</feature>
<dbReference type="EMBL" id="KI913166">
    <property type="protein sequence ID" value="ETV70380.1"/>
    <property type="molecule type" value="Genomic_DNA"/>
</dbReference>
<dbReference type="PANTHER" id="PTHR11206">
    <property type="entry name" value="MULTIDRUG RESISTANCE PROTEIN"/>
    <property type="match status" value="1"/>
</dbReference>
<reference evidence="7" key="1">
    <citation type="submission" date="2013-12" db="EMBL/GenBank/DDBJ databases">
        <title>The Genome Sequence of Aphanomyces astaci APO3.</title>
        <authorList>
            <consortium name="The Broad Institute Genomics Platform"/>
            <person name="Russ C."/>
            <person name="Tyler B."/>
            <person name="van West P."/>
            <person name="Dieguez-Uribeondo J."/>
            <person name="Young S.K."/>
            <person name="Zeng Q."/>
            <person name="Gargeya S."/>
            <person name="Fitzgerald M."/>
            <person name="Abouelleil A."/>
            <person name="Alvarado L."/>
            <person name="Chapman S.B."/>
            <person name="Gainer-Dewar J."/>
            <person name="Goldberg J."/>
            <person name="Griggs A."/>
            <person name="Gujja S."/>
            <person name="Hansen M."/>
            <person name="Howarth C."/>
            <person name="Imamovic A."/>
            <person name="Ireland A."/>
            <person name="Larimer J."/>
            <person name="McCowan C."/>
            <person name="Murphy C."/>
            <person name="Pearson M."/>
            <person name="Poon T.W."/>
            <person name="Priest M."/>
            <person name="Roberts A."/>
            <person name="Saif S."/>
            <person name="Shea T."/>
            <person name="Sykes S."/>
            <person name="Wortman J."/>
            <person name="Nusbaum C."/>
            <person name="Birren B."/>
        </authorList>
    </citation>
    <scope>NUCLEOTIDE SEQUENCE [LARGE SCALE GENOMIC DNA]</scope>
    <source>
        <strain evidence="7">APO3</strain>
    </source>
</reference>
<feature type="transmembrane region" description="Helical" evidence="6">
    <location>
        <begin position="220"/>
        <end position="243"/>
    </location>
</feature>
<evidence type="ECO:0000256" key="3">
    <source>
        <dbReference type="ARBA" id="ARBA00022692"/>
    </source>
</evidence>
<evidence type="ECO:0000313" key="7">
    <source>
        <dbReference type="EMBL" id="ETV70380.1"/>
    </source>
</evidence>
<feature type="transmembrane region" description="Helical" evidence="6">
    <location>
        <begin position="120"/>
        <end position="143"/>
    </location>
</feature>
<feature type="transmembrane region" description="Helical" evidence="6">
    <location>
        <begin position="43"/>
        <end position="67"/>
    </location>
</feature>
<feature type="transmembrane region" description="Helical" evidence="6">
    <location>
        <begin position="163"/>
        <end position="180"/>
    </location>
</feature>
<dbReference type="GO" id="GO:0015297">
    <property type="term" value="F:antiporter activity"/>
    <property type="evidence" value="ECO:0007669"/>
    <property type="project" value="InterPro"/>
</dbReference>
<dbReference type="VEuPathDB" id="FungiDB:H257_14063"/>
<gene>
    <name evidence="7" type="ORF">H257_14063</name>
</gene>
<evidence type="ECO:0000256" key="5">
    <source>
        <dbReference type="ARBA" id="ARBA00023136"/>
    </source>
</evidence>
<comment type="subcellular location">
    <subcellularLocation>
        <location evidence="1">Membrane</location>
        <topology evidence="1">Multi-pass membrane protein</topology>
    </subcellularLocation>
</comment>
<organism evidence="7">
    <name type="scientific">Aphanomyces astaci</name>
    <name type="common">Crayfish plague agent</name>
    <dbReference type="NCBI Taxonomy" id="112090"/>
    <lineage>
        <taxon>Eukaryota</taxon>
        <taxon>Sar</taxon>
        <taxon>Stramenopiles</taxon>
        <taxon>Oomycota</taxon>
        <taxon>Saprolegniomycetes</taxon>
        <taxon>Saprolegniales</taxon>
        <taxon>Verrucalvaceae</taxon>
        <taxon>Aphanomyces</taxon>
    </lineage>
</organism>